<reference evidence="1 2" key="1">
    <citation type="submission" date="2018-10" db="EMBL/GenBank/DDBJ databases">
        <authorList>
            <person name="Ekblom R."/>
            <person name="Jareborg N."/>
        </authorList>
    </citation>
    <scope>NUCLEOTIDE SEQUENCE [LARGE SCALE GENOMIC DNA]</scope>
    <source>
        <tissue evidence="1">Muscle</tissue>
    </source>
</reference>
<sequence length="51" mass="5584">ANAEGCERGSNNIGNTVLPGPDLCVCVCEREIIEEVWYCPVQTRVYGAIIE</sequence>
<feature type="non-terminal residue" evidence="1">
    <location>
        <position position="1"/>
    </location>
</feature>
<dbReference type="Proteomes" id="UP000269945">
    <property type="component" value="Unassembled WGS sequence"/>
</dbReference>
<accession>A0A9X9LRR2</accession>
<keyword evidence="2" id="KW-1185">Reference proteome</keyword>
<proteinExistence type="predicted"/>
<gene>
    <name evidence="1" type="ORF">BN2614_LOCUS2</name>
</gene>
<dbReference type="EMBL" id="CYRY02013063">
    <property type="protein sequence ID" value="VCW83885.1"/>
    <property type="molecule type" value="Genomic_DNA"/>
</dbReference>
<organism evidence="1 2">
    <name type="scientific">Gulo gulo</name>
    <name type="common">Wolverine</name>
    <name type="synonym">Gluton</name>
    <dbReference type="NCBI Taxonomy" id="48420"/>
    <lineage>
        <taxon>Eukaryota</taxon>
        <taxon>Metazoa</taxon>
        <taxon>Chordata</taxon>
        <taxon>Craniata</taxon>
        <taxon>Vertebrata</taxon>
        <taxon>Euteleostomi</taxon>
        <taxon>Mammalia</taxon>
        <taxon>Eutheria</taxon>
        <taxon>Laurasiatheria</taxon>
        <taxon>Carnivora</taxon>
        <taxon>Caniformia</taxon>
        <taxon>Musteloidea</taxon>
        <taxon>Mustelidae</taxon>
        <taxon>Guloninae</taxon>
        <taxon>Gulo</taxon>
    </lineage>
</organism>
<dbReference type="AlphaFoldDB" id="A0A9X9LRR2"/>
<evidence type="ECO:0000313" key="2">
    <source>
        <dbReference type="Proteomes" id="UP000269945"/>
    </source>
</evidence>
<name>A0A9X9LRR2_GULGU</name>
<protein>
    <submittedName>
        <fullName evidence="1">Uncharacterized protein</fullName>
    </submittedName>
</protein>
<comment type="caution">
    <text evidence="1">The sequence shown here is derived from an EMBL/GenBank/DDBJ whole genome shotgun (WGS) entry which is preliminary data.</text>
</comment>
<evidence type="ECO:0000313" key="1">
    <source>
        <dbReference type="EMBL" id="VCW83885.1"/>
    </source>
</evidence>